<accession>A0ABW3MWU6</accession>
<comment type="caution">
    <text evidence="1">The sequence shown here is derived from an EMBL/GenBank/DDBJ whole genome shotgun (WGS) entry which is preliminary data.</text>
</comment>
<dbReference type="RefSeq" id="WP_386052915.1">
    <property type="nucleotide sequence ID" value="NZ_JBHTKH010000007.1"/>
</dbReference>
<sequence length="260" mass="27635">MLALGDHVQVDLGDVVTSTLEPTADGAEWFVHRIDGWAAASQRDTRFDPTSGPGTLRPRAIYGGRSLEVHGLVEAPTRTAAWDAYYRCTGALPGIQGAMDLVVHEEPVKRLRVVQDGPPEVGEPVNGAFEFTLKLLAEYPFKRELAAVTIPVLAGATVEHTAAGKAPAEIEVTLTSAGSVDLTIGQLRLRASSLPSGAVLTSGPGFARPKRTIRSALPANSNLFSHIVQPMQWPAIAPGDNTIHQAGTAGLSIRYFPTYP</sequence>
<protein>
    <recommendedName>
        <fullName evidence="3">Phage tail protein</fullName>
    </recommendedName>
</protein>
<proteinExistence type="predicted"/>
<evidence type="ECO:0000313" key="2">
    <source>
        <dbReference type="Proteomes" id="UP001597046"/>
    </source>
</evidence>
<reference evidence="2" key="1">
    <citation type="journal article" date="2019" name="Int. J. Syst. Evol. Microbiol.">
        <title>The Global Catalogue of Microorganisms (GCM) 10K type strain sequencing project: providing services to taxonomists for standard genome sequencing and annotation.</title>
        <authorList>
            <consortium name="The Broad Institute Genomics Platform"/>
            <consortium name="The Broad Institute Genome Sequencing Center for Infectious Disease"/>
            <person name="Wu L."/>
            <person name="Ma J."/>
        </authorList>
    </citation>
    <scope>NUCLEOTIDE SEQUENCE [LARGE SCALE GENOMIC DNA]</scope>
    <source>
        <strain evidence="2">CCUG 57508</strain>
    </source>
</reference>
<keyword evidence="2" id="KW-1185">Reference proteome</keyword>
<evidence type="ECO:0008006" key="3">
    <source>
        <dbReference type="Google" id="ProtNLM"/>
    </source>
</evidence>
<name>A0ABW3MWU6_9MICO</name>
<evidence type="ECO:0000313" key="1">
    <source>
        <dbReference type="EMBL" id="MFD1055011.1"/>
    </source>
</evidence>
<organism evidence="1 2">
    <name type="scientific">Terrabacter terrigena</name>
    <dbReference type="NCBI Taxonomy" id="574718"/>
    <lineage>
        <taxon>Bacteria</taxon>
        <taxon>Bacillati</taxon>
        <taxon>Actinomycetota</taxon>
        <taxon>Actinomycetes</taxon>
        <taxon>Micrococcales</taxon>
        <taxon>Intrasporangiaceae</taxon>
        <taxon>Terrabacter</taxon>
    </lineage>
</organism>
<gene>
    <name evidence="1" type="ORF">ACFQ2V_11900</name>
</gene>
<dbReference type="Proteomes" id="UP001597046">
    <property type="component" value="Unassembled WGS sequence"/>
</dbReference>
<dbReference type="EMBL" id="JBHTKH010000007">
    <property type="protein sequence ID" value="MFD1055011.1"/>
    <property type="molecule type" value="Genomic_DNA"/>
</dbReference>